<organism evidence="6">
    <name type="scientific">Daucus carota subsp. sativus</name>
    <name type="common">Carrot</name>
    <dbReference type="NCBI Taxonomy" id="79200"/>
    <lineage>
        <taxon>Eukaryota</taxon>
        <taxon>Viridiplantae</taxon>
        <taxon>Streptophyta</taxon>
        <taxon>Embryophyta</taxon>
        <taxon>Tracheophyta</taxon>
        <taxon>Spermatophyta</taxon>
        <taxon>Magnoliopsida</taxon>
        <taxon>eudicotyledons</taxon>
        <taxon>Gunneridae</taxon>
        <taxon>Pentapetalae</taxon>
        <taxon>asterids</taxon>
        <taxon>campanulids</taxon>
        <taxon>Apiales</taxon>
        <taxon>Apiaceae</taxon>
        <taxon>Apioideae</taxon>
        <taxon>Scandiceae</taxon>
        <taxon>Daucinae</taxon>
        <taxon>Daucus</taxon>
        <taxon>Daucus sect. Daucus</taxon>
    </lineage>
</organism>
<evidence type="ECO:0000256" key="2">
    <source>
        <dbReference type="ARBA" id="ARBA00023015"/>
    </source>
</evidence>
<gene>
    <name evidence="6" type="ORF">DCAR_004637</name>
    <name evidence="7" type="ORF">DCAR_0105035</name>
</gene>
<dbReference type="GO" id="GO:0005634">
    <property type="term" value="C:nucleus"/>
    <property type="evidence" value="ECO:0007669"/>
    <property type="project" value="UniProtKB-SubCell"/>
</dbReference>
<evidence type="ECO:0000256" key="4">
    <source>
        <dbReference type="ARBA" id="ARBA00023163"/>
    </source>
</evidence>
<dbReference type="Gene3D" id="2.40.330.10">
    <property type="entry name" value="DNA-binding pseudobarrel domain"/>
    <property type="match status" value="1"/>
</dbReference>
<keyword evidence="5" id="KW-0539">Nucleus</keyword>
<dbReference type="EMBL" id="LNRQ01000001">
    <property type="protein sequence ID" value="KZN11981.1"/>
    <property type="molecule type" value="Genomic_DNA"/>
</dbReference>
<reference evidence="7" key="2">
    <citation type="submission" date="2022-03" db="EMBL/GenBank/DDBJ databases">
        <title>Draft title - Genomic analysis of global carrot germplasm unveils the trajectory of domestication and the origin of high carotenoid orange carrot.</title>
        <authorList>
            <person name="Iorizzo M."/>
            <person name="Ellison S."/>
            <person name="Senalik D."/>
            <person name="Macko-Podgorni A."/>
            <person name="Grzebelus D."/>
            <person name="Bostan H."/>
            <person name="Rolling W."/>
            <person name="Curaba J."/>
            <person name="Simon P."/>
        </authorList>
    </citation>
    <scope>NUCLEOTIDE SEQUENCE</scope>
    <source>
        <tissue evidence="7">Leaf</tissue>
    </source>
</reference>
<keyword evidence="3" id="KW-0238">DNA-binding</keyword>
<keyword evidence="2" id="KW-0805">Transcription regulation</keyword>
<dbReference type="Gramene" id="KZN11981">
    <property type="protein sequence ID" value="KZN11981"/>
    <property type="gene ID" value="DCAR_004637"/>
</dbReference>
<sequence>MVQQHIVKVWERAGRFEDVQRLEEGGVDVKVWDCNRGEEFVLVLKKHVSTDCYVFCGNWRSQFVSPRGLNKGDEIGLFWCNYSHSFFFSVLPRAPAQPSV</sequence>
<evidence type="ECO:0000256" key="3">
    <source>
        <dbReference type="ARBA" id="ARBA00023125"/>
    </source>
</evidence>
<evidence type="ECO:0008006" key="9">
    <source>
        <dbReference type="Google" id="ProtNLM"/>
    </source>
</evidence>
<reference evidence="6" key="1">
    <citation type="journal article" date="2016" name="Nat. Genet.">
        <title>A high-quality carrot genome assembly provides new insights into carotenoid accumulation and asterid genome evolution.</title>
        <authorList>
            <person name="Iorizzo M."/>
            <person name="Ellison S."/>
            <person name="Senalik D."/>
            <person name="Zeng P."/>
            <person name="Satapoomin P."/>
            <person name="Huang J."/>
            <person name="Bowman M."/>
            <person name="Iovene M."/>
            <person name="Sanseverino W."/>
            <person name="Cavagnaro P."/>
            <person name="Yildiz M."/>
            <person name="Macko-Podgorni A."/>
            <person name="Moranska E."/>
            <person name="Grzebelus E."/>
            <person name="Grzebelus D."/>
            <person name="Ashrafi H."/>
            <person name="Zheng Z."/>
            <person name="Cheng S."/>
            <person name="Spooner D."/>
            <person name="Van Deynze A."/>
            <person name="Simon P."/>
        </authorList>
    </citation>
    <scope>NUCLEOTIDE SEQUENCE [LARGE SCALE GENOMIC DNA]</scope>
    <source>
        <tissue evidence="6">Leaf</tissue>
    </source>
</reference>
<dbReference type="AlphaFoldDB" id="A0A166JB73"/>
<dbReference type="Proteomes" id="UP000077755">
    <property type="component" value="Chromosome 1"/>
</dbReference>
<evidence type="ECO:0000256" key="1">
    <source>
        <dbReference type="ARBA" id="ARBA00004123"/>
    </source>
</evidence>
<dbReference type="SUPFAM" id="SSF101936">
    <property type="entry name" value="DNA-binding pseudobarrel domain"/>
    <property type="match status" value="1"/>
</dbReference>
<dbReference type="GO" id="GO:0003677">
    <property type="term" value="F:DNA binding"/>
    <property type="evidence" value="ECO:0007669"/>
    <property type="project" value="UniProtKB-KW"/>
</dbReference>
<dbReference type="InterPro" id="IPR051442">
    <property type="entry name" value="B3_domain"/>
</dbReference>
<dbReference type="InterPro" id="IPR015300">
    <property type="entry name" value="DNA-bd_pseudobarrel_sf"/>
</dbReference>
<evidence type="ECO:0000313" key="8">
    <source>
        <dbReference type="Proteomes" id="UP000077755"/>
    </source>
</evidence>
<comment type="subcellular location">
    <subcellularLocation>
        <location evidence="1">Nucleus</location>
    </subcellularLocation>
</comment>
<evidence type="ECO:0000313" key="6">
    <source>
        <dbReference type="EMBL" id="KZN11981.1"/>
    </source>
</evidence>
<protein>
    <recommendedName>
        <fullName evidence="9">TF-B3 domain-containing protein</fullName>
    </recommendedName>
</protein>
<evidence type="ECO:0000313" key="7">
    <source>
        <dbReference type="EMBL" id="WOG85842.1"/>
    </source>
</evidence>
<proteinExistence type="predicted"/>
<keyword evidence="8" id="KW-1185">Reference proteome</keyword>
<name>A0A166JB73_DAUCS</name>
<evidence type="ECO:0000256" key="5">
    <source>
        <dbReference type="ARBA" id="ARBA00023242"/>
    </source>
</evidence>
<accession>A0A166JB73</accession>
<dbReference type="PANTHER" id="PTHR34269:SF11">
    <property type="entry name" value="B3 DOMAIN PROTEIN"/>
    <property type="match status" value="1"/>
</dbReference>
<dbReference type="PANTHER" id="PTHR34269">
    <property type="entry name" value="TRANSCRIPTION FACTOR B3-DOMAIN FAMILY-RELATED"/>
    <property type="match status" value="1"/>
</dbReference>
<keyword evidence="4" id="KW-0804">Transcription</keyword>
<dbReference type="EMBL" id="CP093343">
    <property type="protein sequence ID" value="WOG85842.1"/>
    <property type="molecule type" value="Genomic_DNA"/>
</dbReference>